<dbReference type="PANTHER" id="PTHR43143">
    <property type="entry name" value="METALLOPHOSPHOESTERASE, CALCINEURIN SUPERFAMILY"/>
    <property type="match status" value="1"/>
</dbReference>
<dbReference type="EC" id="3.1.3.1" evidence="2"/>
<protein>
    <submittedName>
        <fullName evidence="2">Alkaline phosphatase D</fullName>
        <ecNumber evidence="2">3.1.3.1</ecNumber>
    </submittedName>
</protein>
<accession>A0ABT9PR49</accession>
<comment type="caution">
    <text evidence="2">The sequence shown here is derived from an EMBL/GenBank/DDBJ whole genome shotgun (WGS) entry which is preliminary data.</text>
</comment>
<evidence type="ECO:0000313" key="3">
    <source>
        <dbReference type="Proteomes" id="UP001241472"/>
    </source>
</evidence>
<organism evidence="2 3">
    <name type="scientific">Neorhizobium huautlense</name>
    <dbReference type="NCBI Taxonomy" id="67774"/>
    <lineage>
        <taxon>Bacteria</taxon>
        <taxon>Pseudomonadati</taxon>
        <taxon>Pseudomonadota</taxon>
        <taxon>Alphaproteobacteria</taxon>
        <taxon>Hyphomicrobiales</taxon>
        <taxon>Rhizobiaceae</taxon>
        <taxon>Rhizobium/Agrobacterium group</taxon>
        <taxon>Neorhizobium</taxon>
    </lineage>
</organism>
<dbReference type="Proteomes" id="UP001241472">
    <property type="component" value="Unassembled WGS sequence"/>
</dbReference>
<keyword evidence="3" id="KW-1185">Reference proteome</keyword>
<dbReference type="PANTHER" id="PTHR43143:SF1">
    <property type="entry name" value="SERINE_THREONINE-PROTEIN PHOSPHATASE CPPED1"/>
    <property type="match status" value="1"/>
</dbReference>
<dbReference type="Pfam" id="PF00149">
    <property type="entry name" value="Metallophos"/>
    <property type="match status" value="1"/>
</dbReference>
<dbReference type="InterPro" id="IPR029052">
    <property type="entry name" value="Metallo-depent_PP-like"/>
</dbReference>
<dbReference type="Gene3D" id="3.60.21.10">
    <property type="match status" value="1"/>
</dbReference>
<dbReference type="GO" id="GO:0004035">
    <property type="term" value="F:alkaline phosphatase activity"/>
    <property type="evidence" value="ECO:0007669"/>
    <property type="project" value="UniProtKB-EC"/>
</dbReference>
<reference evidence="2 3" key="1">
    <citation type="submission" date="2023-07" db="EMBL/GenBank/DDBJ databases">
        <title>Sorghum-associated microbial communities from plants grown in Nebraska, USA.</title>
        <authorList>
            <person name="Schachtman D."/>
        </authorList>
    </citation>
    <scope>NUCLEOTIDE SEQUENCE [LARGE SCALE GENOMIC DNA]</scope>
    <source>
        <strain evidence="2 3">DS1307</strain>
    </source>
</reference>
<dbReference type="RefSeq" id="WP_306833147.1">
    <property type="nucleotide sequence ID" value="NZ_JAUSRF010000004.1"/>
</dbReference>
<evidence type="ECO:0000313" key="2">
    <source>
        <dbReference type="EMBL" id="MDP9836932.1"/>
    </source>
</evidence>
<gene>
    <name evidence="2" type="ORF">J2T09_001677</name>
</gene>
<feature type="domain" description="Calcineurin-like phosphoesterase" evidence="1">
    <location>
        <begin position="1"/>
        <end position="205"/>
    </location>
</feature>
<dbReference type="InterPro" id="IPR051918">
    <property type="entry name" value="STPP_CPPED1"/>
</dbReference>
<dbReference type="SUPFAM" id="SSF56300">
    <property type="entry name" value="Metallo-dependent phosphatases"/>
    <property type="match status" value="1"/>
</dbReference>
<proteinExistence type="predicted"/>
<keyword evidence="2" id="KW-0378">Hydrolase</keyword>
<evidence type="ECO:0000259" key="1">
    <source>
        <dbReference type="Pfam" id="PF00149"/>
    </source>
</evidence>
<sequence>MKIIQITDTHLSPMKPHFNGNWAPLLQWIEAEEPDLIIHTGDLSVDGADHANDLSFSMDLMREVSAPMLILPGNHDVGHLPGSPQPVNEERLNRWRDMVGRDYWFHDAHTDNGNWRFVGLNALLFGQGDDADGTEEEAQFVWLKEVLENRGDRRVAMFSHKPLFVDEPQEGDTGYWGLRPAQRGRMFDLIAAHDVALFASGHLHWAWEGKFENTSLIWGPAAAFIIDTLEREMPGERLVGAVVHEFGETVKSTIVAVPGMVAHVIDDIIEEVYPQSAKNKEAAEAAE</sequence>
<dbReference type="InterPro" id="IPR004843">
    <property type="entry name" value="Calcineurin-like_PHP"/>
</dbReference>
<name>A0ABT9PR49_9HYPH</name>
<dbReference type="EMBL" id="JAUSRF010000004">
    <property type="protein sequence ID" value="MDP9836932.1"/>
    <property type="molecule type" value="Genomic_DNA"/>
</dbReference>